<evidence type="ECO:0000256" key="4">
    <source>
        <dbReference type="SAM" id="MobiDB-lite"/>
    </source>
</evidence>
<name>X1EQE2_9ZZZZ</name>
<evidence type="ECO:0000256" key="1">
    <source>
        <dbReference type="ARBA" id="ARBA00010537"/>
    </source>
</evidence>
<accession>X1EQE2</accession>
<evidence type="ECO:0000256" key="3">
    <source>
        <dbReference type="ARBA" id="ARBA00023274"/>
    </source>
</evidence>
<evidence type="ECO:0000256" key="2">
    <source>
        <dbReference type="ARBA" id="ARBA00022980"/>
    </source>
</evidence>
<gene>
    <name evidence="5" type="ORF">S03H2_24056</name>
</gene>
<dbReference type="SUPFAM" id="SSF54747">
    <property type="entry name" value="Ribosomal L11/L12e N-terminal domain"/>
    <property type="match status" value="1"/>
</dbReference>
<dbReference type="GO" id="GO:0005840">
    <property type="term" value="C:ribosome"/>
    <property type="evidence" value="ECO:0007669"/>
    <property type="project" value="UniProtKB-KW"/>
</dbReference>
<organism evidence="5">
    <name type="scientific">marine sediment metagenome</name>
    <dbReference type="NCBI Taxonomy" id="412755"/>
    <lineage>
        <taxon>unclassified sequences</taxon>
        <taxon>metagenomes</taxon>
        <taxon>ecological metagenomes</taxon>
    </lineage>
</organism>
<protein>
    <submittedName>
        <fullName evidence="5">Uncharacterized protein</fullName>
    </submittedName>
</protein>
<keyword evidence="2" id="KW-0689">Ribosomal protein</keyword>
<feature type="region of interest" description="Disordered" evidence="4">
    <location>
        <begin position="15"/>
        <end position="40"/>
    </location>
</feature>
<comment type="similarity">
    <text evidence="1">Belongs to the universal ribosomal protein uL11 family.</text>
</comment>
<reference evidence="5" key="1">
    <citation type="journal article" date="2014" name="Front. Microbiol.">
        <title>High frequency of phylogenetically diverse reductive dehalogenase-homologous genes in deep subseafloor sedimentary metagenomes.</title>
        <authorList>
            <person name="Kawai M."/>
            <person name="Futagami T."/>
            <person name="Toyoda A."/>
            <person name="Takaki Y."/>
            <person name="Nishi S."/>
            <person name="Hori S."/>
            <person name="Arai W."/>
            <person name="Tsubouchi T."/>
            <person name="Morono Y."/>
            <person name="Uchiyama I."/>
            <person name="Ito T."/>
            <person name="Fujiyama A."/>
            <person name="Inagaki F."/>
            <person name="Takami H."/>
        </authorList>
    </citation>
    <scope>NUCLEOTIDE SEQUENCE</scope>
    <source>
        <strain evidence="5">Expedition CK06-06</strain>
    </source>
</reference>
<dbReference type="InterPro" id="IPR036796">
    <property type="entry name" value="Ribosomal_uL11_N_sf"/>
</dbReference>
<evidence type="ECO:0000313" key="5">
    <source>
        <dbReference type="EMBL" id="GAH34812.1"/>
    </source>
</evidence>
<dbReference type="GO" id="GO:1990904">
    <property type="term" value="C:ribonucleoprotein complex"/>
    <property type="evidence" value="ECO:0007669"/>
    <property type="project" value="UniProtKB-KW"/>
</dbReference>
<dbReference type="Gene3D" id="3.30.1550.10">
    <property type="entry name" value="Ribosomal protein L11/L12, N-terminal domain"/>
    <property type="match status" value="1"/>
</dbReference>
<dbReference type="AlphaFoldDB" id="X1EQE2"/>
<comment type="caution">
    <text evidence="5">The sequence shown here is derived from an EMBL/GenBank/DDBJ whole genome shotgun (WGS) entry which is preliminary data.</text>
</comment>
<keyword evidence="3" id="KW-0687">Ribonucleoprotein</keyword>
<sequence>MSEKGKVVVKALVTGGSASGGPPIGPAVGPTGINENRLDF</sequence>
<dbReference type="EMBL" id="BARU01013264">
    <property type="protein sequence ID" value="GAH34812.1"/>
    <property type="molecule type" value="Genomic_DNA"/>
</dbReference>
<proteinExistence type="inferred from homology"/>